<evidence type="ECO:0000259" key="2">
    <source>
        <dbReference type="PROSITE" id="PS50994"/>
    </source>
</evidence>
<dbReference type="GO" id="GO:0071897">
    <property type="term" value="P:DNA biosynthetic process"/>
    <property type="evidence" value="ECO:0007669"/>
    <property type="project" value="UniProtKB-ARBA"/>
</dbReference>
<reference evidence="4" key="1">
    <citation type="submission" date="2025-08" db="UniProtKB">
        <authorList>
            <consortium name="RefSeq"/>
        </authorList>
    </citation>
    <scope>IDENTIFICATION</scope>
</reference>
<dbReference type="Pfam" id="PF18701">
    <property type="entry name" value="DUF5641"/>
    <property type="match status" value="1"/>
</dbReference>
<keyword evidence="3" id="KW-1185">Reference proteome</keyword>
<feature type="compositionally biased region" description="Basic and acidic residues" evidence="1">
    <location>
        <begin position="54"/>
        <end position="67"/>
    </location>
</feature>
<dbReference type="CDD" id="cd01644">
    <property type="entry name" value="RT_pepA17"/>
    <property type="match status" value="1"/>
</dbReference>
<dbReference type="InterPro" id="IPR008042">
    <property type="entry name" value="Retrotrans_Pao"/>
</dbReference>
<dbReference type="GO" id="GO:0015074">
    <property type="term" value="P:DNA integration"/>
    <property type="evidence" value="ECO:0007669"/>
    <property type="project" value="InterPro"/>
</dbReference>
<dbReference type="PANTHER" id="PTHR47331">
    <property type="entry name" value="PHD-TYPE DOMAIN-CONTAINING PROTEIN"/>
    <property type="match status" value="1"/>
</dbReference>
<feature type="compositionally biased region" description="Basic and acidic residues" evidence="1">
    <location>
        <begin position="205"/>
        <end position="222"/>
    </location>
</feature>
<dbReference type="SUPFAM" id="SSF53098">
    <property type="entry name" value="Ribonuclease H-like"/>
    <property type="match status" value="1"/>
</dbReference>
<dbReference type="Gene3D" id="3.10.10.10">
    <property type="entry name" value="HIV Type 1 Reverse Transcriptase, subunit A, domain 1"/>
    <property type="match status" value="1"/>
</dbReference>
<dbReference type="Gene3D" id="3.30.420.10">
    <property type="entry name" value="Ribonuclease H-like superfamily/Ribonuclease H"/>
    <property type="match status" value="2"/>
</dbReference>
<feature type="region of interest" description="Disordered" evidence="1">
    <location>
        <begin position="1"/>
        <end position="94"/>
    </location>
</feature>
<dbReference type="Gene3D" id="3.30.70.270">
    <property type="match status" value="1"/>
</dbReference>
<dbReference type="PANTHER" id="PTHR47331:SF1">
    <property type="entry name" value="GAG-LIKE PROTEIN"/>
    <property type="match status" value="1"/>
</dbReference>
<name>A0A6J1N3S1_BICAN</name>
<dbReference type="KEGG" id="bany:112045551"/>
<dbReference type="GeneID" id="112045551"/>
<gene>
    <name evidence="4" type="primary">LOC112045551</name>
</gene>
<evidence type="ECO:0000256" key="1">
    <source>
        <dbReference type="SAM" id="MobiDB-lite"/>
    </source>
</evidence>
<dbReference type="Proteomes" id="UP001652582">
    <property type="component" value="Chromosome 19"/>
</dbReference>
<dbReference type="Pfam" id="PF17921">
    <property type="entry name" value="Integrase_H2C2"/>
    <property type="match status" value="1"/>
</dbReference>
<evidence type="ECO:0000313" key="4">
    <source>
        <dbReference type="RefSeq" id="XP_023937546.1"/>
    </source>
</evidence>
<organism evidence="3 4">
    <name type="scientific">Bicyclus anynana</name>
    <name type="common">Squinting bush brown butterfly</name>
    <dbReference type="NCBI Taxonomy" id="110368"/>
    <lineage>
        <taxon>Eukaryota</taxon>
        <taxon>Metazoa</taxon>
        <taxon>Ecdysozoa</taxon>
        <taxon>Arthropoda</taxon>
        <taxon>Hexapoda</taxon>
        <taxon>Insecta</taxon>
        <taxon>Pterygota</taxon>
        <taxon>Neoptera</taxon>
        <taxon>Endopterygota</taxon>
        <taxon>Lepidoptera</taxon>
        <taxon>Glossata</taxon>
        <taxon>Ditrysia</taxon>
        <taxon>Papilionoidea</taxon>
        <taxon>Nymphalidae</taxon>
        <taxon>Satyrinae</taxon>
        <taxon>Satyrini</taxon>
        <taxon>Mycalesina</taxon>
        <taxon>Bicyclus</taxon>
    </lineage>
</organism>
<dbReference type="InterPro" id="IPR036397">
    <property type="entry name" value="RNaseH_sf"/>
</dbReference>
<accession>A0A6J1N3S1</accession>
<dbReference type="RefSeq" id="XP_023937546.1">
    <property type="nucleotide sequence ID" value="XM_024081778.1"/>
</dbReference>
<protein>
    <submittedName>
        <fullName evidence="4">Uncharacterized protein LOC112045551</fullName>
    </submittedName>
</protein>
<feature type="domain" description="Integrase catalytic" evidence="2">
    <location>
        <begin position="1552"/>
        <end position="1737"/>
    </location>
</feature>
<evidence type="ECO:0000313" key="3">
    <source>
        <dbReference type="Proteomes" id="UP001652582"/>
    </source>
</evidence>
<dbReference type="Pfam" id="PF03564">
    <property type="entry name" value="DUF1759"/>
    <property type="match status" value="1"/>
</dbReference>
<dbReference type="InterPro" id="IPR005312">
    <property type="entry name" value="DUF1759"/>
</dbReference>
<dbReference type="Pfam" id="PF05380">
    <property type="entry name" value="Peptidase_A17"/>
    <property type="match status" value="1"/>
</dbReference>
<dbReference type="InterPro" id="IPR040676">
    <property type="entry name" value="DUF5641"/>
</dbReference>
<dbReference type="InterPro" id="IPR001584">
    <property type="entry name" value="Integrase_cat-core"/>
</dbReference>
<feature type="region of interest" description="Disordered" evidence="1">
    <location>
        <begin position="539"/>
        <end position="560"/>
    </location>
</feature>
<dbReference type="SUPFAM" id="SSF56672">
    <property type="entry name" value="DNA/RNA polymerases"/>
    <property type="match status" value="1"/>
</dbReference>
<dbReference type="InterPro" id="IPR012337">
    <property type="entry name" value="RNaseH-like_sf"/>
</dbReference>
<dbReference type="InterPro" id="IPR041588">
    <property type="entry name" value="Integrase_H2C2"/>
</dbReference>
<sequence length="1856" mass="210454">MVRTRSQDSQTEGEQDDTVLQEPNPRAPNPIRPGHIRFAEPLGSTSTPLPRQEPVVEARSTDVDQTLRARPPSPTQSVRSQRSTASTAARRKQAEFEAAERLAALKKRQLEMQMRFEQQQMQMRFEQQQMELEADLVQKKLEIELTTIQAEEQGSTRGPDEPLNTSLRTEAWLRHTDPARGERSSHFSPVRDAGPPCAAATPLRADIKNETRREHHRLEGSRTRSPTPNRSRSRSIEVLAETLERLVHYRPPPRSSTELPTFSGAASEWMPFKASMRDSTRLHKFSPIENLQRLRNALKGEAREAVASLLYAACDPMEIMEALEQSFGRPEALIDKALEEIKQLPALGPTTSELNIFAVKVRNIVSTIHNVEGLDGCLQNRMLTRGIVEKLPPDMRRSFAKYASENRRPGEPHIVILSRYLNNEATIGLEFTYSKPAGPSTSARKELTSKFSSTSGRATRNANVFTASERKHCLCCGEDHEPPQCNKIKEMTVNTRWEWAKSNKICFKCLAKTHRREACKAKSCGIEGCIHSHHQLLHQRNPVNEPSPSPARSEATVASTSMDTNSNVMLKVCPIIISNSDGMEIHTYALLDEGSTITLIEESLADQLNLEGPTHALNIHGVNSTQQEGTSRIVRFKLRGKSSTTSHIIRARTIRGIQLLNQTVPLQLLQYPHLQNLEPSSVCYEEARPRLLIGSDNWELIVSKQLLTGRRHEPAASRTELGWVIHGLAPRNVISYEQNHVLHIRNVKCTDLASDERLDALVRKHFELDAIGISVKTKIRKEDERAMTIFERTARRVDGRFEVGLPWKTEDVTLPCNYAEAFTRLRNIERKMDRDESFKEEYSKQIANLLNKGYAKLCDGSEGIQRRWFLPHFAVRNPNKPGKVRLVFDAAATHQGTSLNTNLLDGPDQLKSLPGILYRFRERAVAVTADIQEMFLRIRIRKEDQQAQMFLWRGDDRRNPPKQYKMVSLIFGARSSPFLAHSVRNANAREYAETHPRALRAITESHYMDDLVDSYNTEDEAIETAKEINFVHEQAGFILRGWNSNSPRVLSTIPEDLRAPAAAHLGIELNSSEKTLGLLWIPNADTLAFNTSMNRVPREVYNQNRAPTKREALSAVMSIFDPLGLLSLFTITAKILLQNLWRLQVGWDEPVPTEIASGFGTWLKNLEEIKRLQLPRFYNTRGVRSVELHILCDASAQAYAAVAYWRILRYNGNVDLVLVSGKAKVAPLRAQSIPRMELQAALIGARLAKTIVEEHRLTVDRVVYWSDSKTALQWIRNGARRYTPFVAHRLGEIAELTQENQWRWIPTNLNIADDATRMNCQPIKQEDRWFIGPLFLLENEDTWPHEDPEQEDSTEELVTHVTIAENTSSSLPDISRFSSYEKLIRSTARILVFVDICRKRSTSIEVRHLKLAEYLWQRTAQEESFADDLSRLRTGKAIQRTSRLIKVDPVLEEGLLRVRGRIDAAIAPDQIKRPIILDGRHPFTKLLLAREHCAAGHANNERVVNDVRQKYWVINLRPAVKKVARECLLCRLRRSTPNVPAIGNLPAARLDPFHRPFTNCGVDFFGPMLVAVGRRREKRWGVLFTCLTTRAVHLELAASLSTDSALMAIRRMAARRGWPTIMYSDNATNFRGADAELKKAYSEWEPALRDLGLLHRMQWRFIPPGAPNQGGAWERLVRSVKVALNTALREKIPREEVLITLLSEAEYSINARPLTHVSVDPADSEALTPNHFLLGTSMGLPFTGPCEVADRRTWRAAQALADTFWRRWVHEYLPTLVPRGQPASTHRSLKKGDLVVIVDPNLPRNFWPRGIIEEIHPGPDGEVRSATVRTSSGVFHRPTRKLAVLTLGEEAARKLR</sequence>
<proteinExistence type="predicted"/>
<dbReference type="GO" id="GO:0042575">
    <property type="term" value="C:DNA polymerase complex"/>
    <property type="evidence" value="ECO:0007669"/>
    <property type="project" value="UniProtKB-ARBA"/>
</dbReference>
<dbReference type="InterPro" id="IPR043128">
    <property type="entry name" value="Rev_trsase/Diguanyl_cyclase"/>
</dbReference>
<feature type="region of interest" description="Disordered" evidence="1">
    <location>
        <begin position="177"/>
        <end position="234"/>
    </location>
</feature>
<feature type="compositionally biased region" description="Polar residues" evidence="1">
    <location>
        <begin position="75"/>
        <end position="87"/>
    </location>
</feature>
<dbReference type="GO" id="GO:0003676">
    <property type="term" value="F:nucleic acid binding"/>
    <property type="evidence" value="ECO:0007669"/>
    <property type="project" value="InterPro"/>
</dbReference>
<dbReference type="InterPro" id="IPR043502">
    <property type="entry name" value="DNA/RNA_pol_sf"/>
</dbReference>
<dbReference type="OrthoDB" id="7483127at2759"/>
<dbReference type="PROSITE" id="PS50994">
    <property type="entry name" value="INTEGRASE"/>
    <property type="match status" value="1"/>
</dbReference>